<dbReference type="Proteomes" id="UP000838821">
    <property type="component" value="Unassembled WGS sequence"/>
</dbReference>
<protein>
    <recommendedName>
        <fullName evidence="2">DUF2231 domain-containing protein</fullName>
    </recommendedName>
</protein>
<evidence type="ECO:0000259" key="2">
    <source>
        <dbReference type="Pfam" id="PF09990"/>
    </source>
</evidence>
<dbReference type="Pfam" id="PF09990">
    <property type="entry name" value="DUF2231"/>
    <property type="match status" value="1"/>
</dbReference>
<keyword evidence="1" id="KW-0812">Transmembrane</keyword>
<comment type="caution">
    <text evidence="3">The sequence shown here is derived from an EMBL/GenBank/DDBJ whole genome shotgun (WGS) entry which is preliminary data.</text>
</comment>
<sequence>MDFMLNNLHNVFNHVPVAMLIFSFIFDLTAALFKRKEWNFAGLLCLAVGALGATAAVLTGPAWTKNPLFPDHQLFGQLTMVAAILLLLTRLVFRFWRTLDIGKNPFYLAGALVMVILVAYTGHLGGEMIHKKAPIPPAKVEAVQK</sequence>
<organism evidence="3 4">
    <name type="scientific">Paenibacillus allorhizoplanae</name>
    <dbReference type="NCBI Taxonomy" id="2905648"/>
    <lineage>
        <taxon>Bacteria</taxon>
        <taxon>Bacillati</taxon>
        <taxon>Bacillota</taxon>
        <taxon>Bacilli</taxon>
        <taxon>Bacillales</taxon>
        <taxon>Paenibacillaceae</taxon>
        <taxon>Paenibacillus</taxon>
    </lineage>
</organism>
<keyword evidence="4" id="KW-1185">Reference proteome</keyword>
<feature type="transmembrane region" description="Helical" evidence="1">
    <location>
        <begin position="12"/>
        <end position="33"/>
    </location>
</feature>
<dbReference type="EMBL" id="CAKMMW010000020">
    <property type="protein sequence ID" value="CAH1221511.1"/>
    <property type="molecule type" value="Genomic_DNA"/>
</dbReference>
<gene>
    <name evidence="3" type="ORF">PAECIP111891_05210</name>
</gene>
<keyword evidence="1" id="KW-1133">Transmembrane helix</keyword>
<feature type="transmembrane region" description="Helical" evidence="1">
    <location>
        <begin position="40"/>
        <end position="62"/>
    </location>
</feature>
<name>A0ABN8GZ28_9BACL</name>
<feature type="transmembrane region" description="Helical" evidence="1">
    <location>
        <begin position="105"/>
        <end position="122"/>
    </location>
</feature>
<dbReference type="InterPro" id="IPR019251">
    <property type="entry name" value="DUF2231_TM"/>
</dbReference>
<evidence type="ECO:0000256" key="1">
    <source>
        <dbReference type="SAM" id="Phobius"/>
    </source>
</evidence>
<feature type="transmembrane region" description="Helical" evidence="1">
    <location>
        <begin position="74"/>
        <end position="93"/>
    </location>
</feature>
<proteinExistence type="predicted"/>
<keyword evidence="1" id="KW-0472">Membrane</keyword>
<feature type="domain" description="DUF2231" evidence="2">
    <location>
        <begin position="7"/>
        <end position="129"/>
    </location>
</feature>
<accession>A0ABN8GZ28</accession>
<evidence type="ECO:0000313" key="3">
    <source>
        <dbReference type="EMBL" id="CAH1221511.1"/>
    </source>
</evidence>
<evidence type="ECO:0000313" key="4">
    <source>
        <dbReference type="Proteomes" id="UP000838821"/>
    </source>
</evidence>
<reference evidence="3" key="1">
    <citation type="submission" date="2022-01" db="EMBL/GenBank/DDBJ databases">
        <authorList>
            <person name="Criscuolo A."/>
        </authorList>
    </citation>
    <scope>NUCLEOTIDE SEQUENCE</scope>
    <source>
        <strain evidence="3">CIP111891</strain>
    </source>
</reference>